<reference evidence="4 5" key="1">
    <citation type="submission" date="2023-09" db="EMBL/GenBank/DDBJ databases">
        <authorList>
            <person name="Golyshina O.V."/>
            <person name="Lunev E.A."/>
            <person name="Bargiela R."/>
            <person name="Gaines M.C."/>
            <person name="Daum B."/>
            <person name="Bale N.J."/>
            <person name="Koenen M."/>
            <person name="Sinninghe Damst J.S."/>
            <person name="Yakimov M."/>
            <person name="Golyshin P.N."/>
        </authorList>
    </citation>
    <scope>NUCLEOTIDE SEQUENCE [LARGE SCALE GENOMIC DNA]</scope>
    <source>
        <strain evidence="4 5">M1</strain>
    </source>
</reference>
<protein>
    <submittedName>
        <fullName evidence="4">Transposase</fullName>
    </submittedName>
</protein>
<dbReference type="Proteomes" id="UP001451606">
    <property type="component" value="Chromosome"/>
</dbReference>
<evidence type="ECO:0000313" key="4">
    <source>
        <dbReference type="EMBL" id="WYX99937.1"/>
    </source>
</evidence>
<keyword evidence="1" id="KW-0815">Transposition</keyword>
<organism evidence="4 5">
    <name type="scientific">Oxyplasma meridianum</name>
    <dbReference type="NCBI Taxonomy" id="3073602"/>
    <lineage>
        <taxon>Archaea</taxon>
        <taxon>Methanobacteriati</taxon>
        <taxon>Thermoplasmatota</taxon>
        <taxon>Thermoplasmata</taxon>
        <taxon>Thermoplasmatales</taxon>
        <taxon>Thermoplasmataceae</taxon>
        <taxon>Oxyplasma</taxon>
    </lineage>
</organism>
<name>A0AAX4NF24_9ARCH</name>
<gene>
    <name evidence="4" type="ORF">OXIME_000483</name>
</gene>
<evidence type="ECO:0000256" key="3">
    <source>
        <dbReference type="ARBA" id="ARBA00023172"/>
    </source>
</evidence>
<dbReference type="EMBL" id="CP133772">
    <property type="protein sequence ID" value="WYX99937.1"/>
    <property type="molecule type" value="Genomic_DNA"/>
</dbReference>
<dbReference type="AlphaFoldDB" id="A0AAX4NF24"/>
<proteinExistence type="predicted"/>
<evidence type="ECO:0000256" key="1">
    <source>
        <dbReference type="ARBA" id="ARBA00022578"/>
    </source>
</evidence>
<evidence type="ECO:0000256" key="2">
    <source>
        <dbReference type="ARBA" id="ARBA00023125"/>
    </source>
</evidence>
<dbReference type="GO" id="GO:0006313">
    <property type="term" value="P:DNA transposition"/>
    <property type="evidence" value="ECO:0007669"/>
    <property type="project" value="InterPro"/>
</dbReference>
<dbReference type="GO" id="GO:0003677">
    <property type="term" value="F:DNA binding"/>
    <property type="evidence" value="ECO:0007669"/>
    <property type="project" value="UniProtKB-KW"/>
</dbReference>
<sequence length="62" mass="7213">MRKIKTTNVLKRMNCGMNSELKRIKEKVKAFPSEQSLLRLVVSIMIDKQGVDHWKKVFEHGG</sequence>
<dbReference type="InterPro" id="IPR001207">
    <property type="entry name" value="Transposase_mutator"/>
</dbReference>
<dbReference type="KEGG" id="omr:OXIME_000483"/>
<accession>A0AAX4NF24</accession>
<keyword evidence="5" id="KW-1185">Reference proteome</keyword>
<evidence type="ECO:0000313" key="5">
    <source>
        <dbReference type="Proteomes" id="UP001451606"/>
    </source>
</evidence>
<dbReference type="Pfam" id="PF00872">
    <property type="entry name" value="Transposase_mut"/>
    <property type="match status" value="1"/>
</dbReference>
<keyword evidence="3" id="KW-0233">DNA recombination</keyword>
<dbReference type="GO" id="GO:0004803">
    <property type="term" value="F:transposase activity"/>
    <property type="evidence" value="ECO:0007669"/>
    <property type="project" value="InterPro"/>
</dbReference>
<keyword evidence="2" id="KW-0238">DNA-binding</keyword>